<dbReference type="AlphaFoldDB" id="E9I7M3"/>
<evidence type="ECO:0008006" key="4">
    <source>
        <dbReference type="Google" id="ProtNLM"/>
    </source>
</evidence>
<protein>
    <recommendedName>
        <fullName evidence="4">DUF4148 domain-containing protein</fullName>
    </recommendedName>
</protein>
<reference evidence="2 3" key="1">
    <citation type="journal article" date="2011" name="Science">
        <title>The ecoresponsive genome of Daphnia pulex.</title>
        <authorList>
            <person name="Colbourne J.K."/>
            <person name="Pfrender M.E."/>
            <person name="Gilbert D."/>
            <person name="Thomas W.K."/>
            <person name="Tucker A."/>
            <person name="Oakley T.H."/>
            <person name="Tokishita S."/>
            <person name="Aerts A."/>
            <person name="Arnold G.J."/>
            <person name="Basu M.K."/>
            <person name="Bauer D.J."/>
            <person name="Caceres C.E."/>
            <person name="Carmel L."/>
            <person name="Casola C."/>
            <person name="Choi J.H."/>
            <person name="Detter J.C."/>
            <person name="Dong Q."/>
            <person name="Dusheyko S."/>
            <person name="Eads B.D."/>
            <person name="Frohlich T."/>
            <person name="Geiler-Samerotte K.A."/>
            <person name="Gerlach D."/>
            <person name="Hatcher P."/>
            <person name="Jogdeo S."/>
            <person name="Krijgsveld J."/>
            <person name="Kriventseva E.V."/>
            <person name="Kultz D."/>
            <person name="Laforsch C."/>
            <person name="Lindquist E."/>
            <person name="Lopez J."/>
            <person name="Manak J.R."/>
            <person name="Muller J."/>
            <person name="Pangilinan J."/>
            <person name="Patwardhan R.P."/>
            <person name="Pitluck S."/>
            <person name="Pritham E.J."/>
            <person name="Rechtsteiner A."/>
            <person name="Rho M."/>
            <person name="Rogozin I.B."/>
            <person name="Sakarya O."/>
            <person name="Salamov A."/>
            <person name="Schaack S."/>
            <person name="Shapiro H."/>
            <person name="Shiga Y."/>
            <person name="Skalitzky C."/>
            <person name="Smith Z."/>
            <person name="Souvorov A."/>
            <person name="Sung W."/>
            <person name="Tang Z."/>
            <person name="Tsuchiya D."/>
            <person name="Tu H."/>
            <person name="Vos H."/>
            <person name="Wang M."/>
            <person name="Wolf Y.I."/>
            <person name="Yamagata H."/>
            <person name="Yamada T."/>
            <person name="Ye Y."/>
            <person name="Shaw J.R."/>
            <person name="Andrews J."/>
            <person name="Crease T.J."/>
            <person name="Tang H."/>
            <person name="Lucas S.M."/>
            <person name="Robertson H.M."/>
            <person name="Bork P."/>
            <person name="Koonin E.V."/>
            <person name="Zdobnov E.M."/>
            <person name="Grigoriev I.V."/>
            <person name="Lynch M."/>
            <person name="Boore J.L."/>
        </authorList>
    </citation>
    <scope>NUCLEOTIDE SEQUENCE [LARGE SCALE GENOMIC DNA]</scope>
</reference>
<evidence type="ECO:0000313" key="3">
    <source>
        <dbReference type="Proteomes" id="UP000000305"/>
    </source>
</evidence>
<dbReference type="InParanoid" id="E9I7M3"/>
<evidence type="ECO:0000313" key="2">
    <source>
        <dbReference type="EMBL" id="EFX60006.1"/>
    </source>
</evidence>
<feature type="region of interest" description="Disordered" evidence="1">
    <location>
        <begin position="1"/>
        <end position="63"/>
    </location>
</feature>
<evidence type="ECO:0000256" key="1">
    <source>
        <dbReference type="SAM" id="MobiDB-lite"/>
    </source>
</evidence>
<keyword evidence="3" id="KW-1185">Reference proteome</keyword>
<gene>
    <name evidence="2" type="ORF">DAPPUDRAFT_125871</name>
</gene>
<sequence length="178" mass="19064">MAASPAAGHEKAMRRPSAHRPKFASGFPWNPGGQRQFFASPGQSGLVQPIDEPNPQGDSPNPAQEWFFGPAFLRRFLTSRIFIMNNTARFLSIAAVAAFASFGAQADEADASQFATKFETNRTRAEVAAEAATVAQTRSIEPAGSRVVTYKSTADRAAVRAQAAEAVRTGQISYGERG</sequence>
<proteinExistence type="predicted"/>
<accession>E9I7M3</accession>
<name>E9I7M3_DAPPU</name>
<dbReference type="KEGG" id="dpx:DAPPUDRAFT_125871"/>
<organism evidence="2 3">
    <name type="scientific">Daphnia pulex</name>
    <name type="common">Water flea</name>
    <dbReference type="NCBI Taxonomy" id="6669"/>
    <lineage>
        <taxon>Eukaryota</taxon>
        <taxon>Metazoa</taxon>
        <taxon>Ecdysozoa</taxon>
        <taxon>Arthropoda</taxon>
        <taxon>Crustacea</taxon>
        <taxon>Branchiopoda</taxon>
        <taxon>Diplostraca</taxon>
        <taxon>Cladocera</taxon>
        <taxon>Anomopoda</taxon>
        <taxon>Daphniidae</taxon>
        <taxon>Daphnia</taxon>
    </lineage>
</organism>
<dbReference type="HOGENOM" id="CLU_1512119_0_0_1"/>
<dbReference type="EMBL" id="GL737331">
    <property type="protein sequence ID" value="EFX60006.1"/>
    <property type="molecule type" value="Genomic_DNA"/>
</dbReference>
<dbReference type="Proteomes" id="UP000000305">
    <property type="component" value="Unassembled WGS sequence"/>
</dbReference>